<gene>
    <name evidence="1" type="ORF">CEXT_247181</name>
</gene>
<protein>
    <submittedName>
        <fullName evidence="1">Uncharacterized protein</fullName>
    </submittedName>
</protein>
<comment type="caution">
    <text evidence="1">The sequence shown here is derived from an EMBL/GenBank/DDBJ whole genome shotgun (WGS) entry which is preliminary data.</text>
</comment>
<dbReference type="AlphaFoldDB" id="A0AAV4WXE0"/>
<reference evidence="1 2" key="1">
    <citation type="submission" date="2021-06" db="EMBL/GenBank/DDBJ databases">
        <title>Caerostris extrusa draft genome.</title>
        <authorList>
            <person name="Kono N."/>
            <person name="Arakawa K."/>
        </authorList>
    </citation>
    <scope>NUCLEOTIDE SEQUENCE [LARGE SCALE GENOMIC DNA]</scope>
</reference>
<accession>A0AAV4WXE0</accession>
<sequence length="141" mass="16436">MVRLYQVIKAQTIFKAASFRKEYLYHEFTSRAPTSRSQQYYMRSFPSASPSPSRPDQYLYQLKLKMPISFSQILFVLREFASIFSSFGEIENAYNQFLQRSTQVEKLKILPTFQQEKQSLLVLPTSHKPMTSKLHPRVGGA</sequence>
<evidence type="ECO:0000313" key="1">
    <source>
        <dbReference type="EMBL" id="GIY86551.1"/>
    </source>
</evidence>
<dbReference type="EMBL" id="BPLR01016813">
    <property type="protein sequence ID" value="GIY86551.1"/>
    <property type="molecule type" value="Genomic_DNA"/>
</dbReference>
<organism evidence="1 2">
    <name type="scientific">Caerostris extrusa</name>
    <name type="common">Bark spider</name>
    <name type="synonym">Caerostris bankana</name>
    <dbReference type="NCBI Taxonomy" id="172846"/>
    <lineage>
        <taxon>Eukaryota</taxon>
        <taxon>Metazoa</taxon>
        <taxon>Ecdysozoa</taxon>
        <taxon>Arthropoda</taxon>
        <taxon>Chelicerata</taxon>
        <taxon>Arachnida</taxon>
        <taxon>Araneae</taxon>
        <taxon>Araneomorphae</taxon>
        <taxon>Entelegynae</taxon>
        <taxon>Araneoidea</taxon>
        <taxon>Araneidae</taxon>
        <taxon>Caerostris</taxon>
    </lineage>
</organism>
<evidence type="ECO:0000313" key="2">
    <source>
        <dbReference type="Proteomes" id="UP001054945"/>
    </source>
</evidence>
<name>A0AAV4WXE0_CAEEX</name>
<keyword evidence="2" id="KW-1185">Reference proteome</keyword>
<proteinExistence type="predicted"/>
<dbReference type="Proteomes" id="UP001054945">
    <property type="component" value="Unassembled WGS sequence"/>
</dbReference>